<organism evidence="1 2">
    <name type="scientific">Vibrio syngnathi</name>
    <dbReference type="NCBI Taxonomy" id="3034029"/>
    <lineage>
        <taxon>Bacteria</taxon>
        <taxon>Pseudomonadati</taxon>
        <taxon>Pseudomonadota</taxon>
        <taxon>Gammaproteobacteria</taxon>
        <taxon>Vibrionales</taxon>
        <taxon>Vibrionaceae</taxon>
        <taxon>Vibrio</taxon>
    </lineage>
</organism>
<reference evidence="1 2" key="1">
    <citation type="submission" date="2016-10" db="EMBL/GenBank/DDBJ databases">
        <title>The High Quality Genome of Vibrio splendidus K08M4.</title>
        <authorList>
            <person name="Wendling C."/>
            <person name="Chibani C.M."/>
            <person name="Hertel R."/>
            <person name="Sproer C."/>
            <person name="Bunk B."/>
            <person name="Overmann J."/>
            <person name="Roth O."/>
            <person name="Liesegang H."/>
        </authorList>
    </citation>
    <scope>NUCLEOTIDE SEQUENCE [LARGE SCALE GENOMIC DNA]</scope>
    <source>
        <strain evidence="1 2">K08M4</strain>
    </source>
</reference>
<protein>
    <submittedName>
        <fullName evidence="1">Uncharacterized protein</fullName>
    </submittedName>
</protein>
<dbReference type="AlphaFoldDB" id="A0AA34TPF2"/>
<dbReference type="EMBL" id="CP017916">
    <property type="protein sequence ID" value="ARP38519.1"/>
    <property type="molecule type" value="Genomic_DNA"/>
</dbReference>
<sequence>MEAIVKDPDIEFSKWKLERKKGSLRFTIRTSFPALLGVMVGRSIEPFLCQKVFGAGRKLPMY</sequence>
<evidence type="ECO:0000313" key="2">
    <source>
        <dbReference type="Proteomes" id="UP000194136"/>
    </source>
</evidence>
<name>A0AA34TPF2_9VIBR</name>
<proteinExistence type="predicted"/>
<accession>A0AA34TPF2</accession>
<keyword evidence="2" id="KW-1185">Reference proteome</keyword>
<dbReference type="KEGG" id="vsy:K08M4_17640"/>
<gene>
    <name evidence="1" type="ORF">K08M4_17640</name>
</gene>
<dbReference type="Proteomes" id="UP000194136">
    <property type="component" value="Chromosome 1"/>
</dbReference>
<evidence type="ECO:0000313" key="1">
    <source>
        <dbReference type="EMBL" id="ARP38519.1"/>
    </source>
</evidence>